<comment type="subcellular location">
    <subcellularLocation>
        <location evidence="1">Cell membrane</location>
        <topology evidence="1">Multi-pass membrane protein</topology>
    </subcellularLocation>
</comment>
<feature type="domain" description="ABC3 transporter permease C-terminal" evidence="7">
    <location>
        <begin position="692"/>
        <end position="801"/>
    </location>
</feature>
<protein>
    <submittedName>
        <fullName evidence="9">Cell division protein FtsX</fullName>
    </submittedName>
</protein>
<dbReference type="KEGG" id="cbae:COR50_06355"/>
<feature type="domain" description="MacB-like periplasmic core" evidence="8">
    <location>
        <begin position="437"/>
        <end position="641"/>
    </location>
</feature>
<dbReference type="AlphaFoldDB" id="A0A291QSF1"/>
<feature type="transmembrane region" description="Helical" evidence="6">
    <location>
        <begin position="385"/>
        <end position="410"/>
    </location>
</feature>
<dbReference type="InterPro" id="IPR003838">
    <property type="entry name" value="ABC3_permease_C"/>
</dbReference>
<sequence>MLRNYMKIAWRNIQKNKAFSFINILGLAIGISAAIVIYMMVRFETTYEAFLPDGNRIYRIVSNIGAPSNYSKNAGVPAPVFEAVPKEISGIASVAPLICSYYQTKVTIPGAPDKLFIDQSHIVLTNSQYFDIVPYKWLAGSAGALNEPYNMVLDADRAKEYFGDISPAAMLGKVVTYNDTVHYTVSGIVAPLKGRTDFTFQDFISWKTPNTSIYESWSWGKWTNTSDANQLLIKTNPGVTAENINQQLAKLRARNVEGPDSEGAFILQPIKEMHFDNGYDNFNQHQASKTVFKGLFIVAICLLTLACINFINLNTAQGSIRTKEIGIRKSLGSSRLRLILQFLGESTLLTFLAALLSLAFIPVLLNLFQEFLPVGMTWRMLLDSHIIAYLLLLIVTVSILAGLYPALVLSRLKPILILRNRFLMNNGKRRFTLRQVLTVAQFTIAIVFIVGTLTVSKQLKYVLSKDLGYQRDAIVQIQMPWRGNISSAKSVMMNSLAAMPAVKSISTANAAPIWFGSIQVGAKATANGKDWEGSVQQRVVDEHYIDLFELKLVAGRNFLPSDSSKELIINESFAKELGFKQPADALLQTIDGVGGVRTVVGVLKDFNFRSLHEKIAPLAMYPDKYASRAIFVKLNPPKSGEGWGPAIKQLQELTDQQFPFNINNVEFFDQKVKNLYSKERQVRYLLAWSCGLMIFISCMGLLGLAIHSTKQRTKEIGIRKVLGASVMGILSLLSREFILLVIIALFIATPIAWYYINQWLQEYAYRVTVNGWIFLLSGLGALLIAILTVSYQAIRAATMNPVISLKDE</sequence>
<keyword evidence="10" id="KW-1185">Reference proteome</keyword>
<feature type="transmembrane region" description="Helical" evidence="6">
    <location>
        <begin position="685"/>
        <end position="706"/>
    </location>
</feature>
<evidence type="ECO:0000259" key="8">
    <source>
        <dbReference type="Pfam" id="PF12704"/>
    </source>
</evidence>
<dbReference type="Pfam" id="PF12704">
    <property type="entry name" value="MacB_PCD"/>
    <property type="match status" value="2"/>
</dbReference>
<keyword evidence="3 6" id="KW-0812">Transmembrane</keyword>
<evidence type="ECO:0000313" key="9">
    <source>
        <dbReference type="EMBL" id="ATL46831.1"/>
    </source>
</evidence>
<dbReference type="OrthoDB" id="1451596at2"/>
<evidence type="ECO:0000256" key="1">
    <source>
        <dbReference type="ARBA" id="ARBA00004651"/>
    </source>
</evidence>
<organism evidence="9 10">
    <name type="scientific">Chitinophaga caeni</name>
    <dbReference type="NCBI Taxonomy" id="2029983"/>
    <lineage>
        <taxon>Bacteria</taxon>
        <taxon>Pseudomonadati</taxon>
        <taxon>Bacteroidota</taxon>
        <taxon>Chitinophagia</taxon>
        <taxon>Chitinophagales</taxon>
        <taxon>Chitinophagaceae</taxon>
        <taxon>Chitinophaga</taxon>
    </lineage>
</organism>
<evidence type="ECO:0000256" key="3">
    <source>
        <dbReference type="ARBA" id="ARBA00022692"/>
    </source>
</evidence>
<evidence type="ECO:0000256" key="6">
    <source>
        <dbReference type="SAM" id="Phobius"/>
    </source>
</evidence>
<keyword evidence="5 6" id="KW-0472">Membrane</keyword>
<dbReference type="InterPro" id="IPR025857">
    <property type="entry name" value="MacB_PCD"/>
</dbReference>
<evidence type="ECO:0000256" key="4">
    <source>
        <dbReference type="ARBA" id="ARBA00022989"/>
    </source>
</evidence>
<keyword evidence="9" id="KW-0131">Cell cycle</keyword>
<dbReference type="Pfam" id="PF02687">
    <property type="entry name" value="FtsX"/>
    <property type="match status" value="2"/>
</dbReference>
<dbReference type="RefSeq" id="WP_098193217.1">
    <property type="nucleotide sequence ID" value="NZ_CP023777.1"/>
</dbReference>
<dbReference type="PANTHER" id="PTHR30572:SF18">
    <property type="entry name" value="ABC-TYPE MACROLIDE FAMILY EXPORT SYSTEM PERMEASE COMPONENT 2"/>
    <property type="match status" value="1"/>
</dbReference>
<dbReference type="GO" id="GO:0051301">
    <property type="term" value="P:cell division"/>
    <property type="evidence" value="ECO:0007669"/>
    <property type="project" value="UniProtKB-KW"/>
</dbReference>
<feature type="transmembrane region" description="Helical" evidence="6">
    <location>
        <begin position="737"/>
        <end position="756"/>
    </location>
</feature>
<dbReference type="GO" id="GO:0005886">
    <property type="term" value="C:plasma membrane"/>
    <property type="evidence" value="ECO:0007669"/>
    <property type="project" value="UniProtKB-SubCell"/>
</dbReference>
<feature type="transmembrane region" description="Helical" evidence="6">
    <location>
        <begin position="291"/>
        <end position="313"/>
    </location>
</feature>
<keyword evidence="9" id="KW-0132">Cell division</keyword>
<proteinExistence type="predicted"/>
<name>A0A291QSF1_9BACT</name>
<evidence type="ECO:0000256" key="5">
    <source>
        <dbReference type="ARBA" id="ARBA00023136"/>
    </source>
</evidence>
<feature type="transmembrane region" description="Helical" evidence="6">
    <location>
        <begin position="21"/>
        <end position="41"/>
    </location>
</feature>
<keyword evidence="4 6" id="KW-1133">Transmembrane helix</keyword>
<feature type="domain" description="ABC3 transporter permease C-terminal" evidence="7">
    <location>
        <begin position="297"/>
        <end position="414"/>
    </location>
</feature>
<dbReference type="Proteomes" id="UP000220133">
    <property type="component" value="Chromosome"/>
</dbReference>
<dbReference type="InterPro" id="IPR050250">
    <property type="entry name" value="Macrolide_Exporter_MacB"/>
</dbReference>
<evidence type="ECO:0000313" key="10">
    <source>
        <dbReference type="Proteomes" id="UP000220133"/>
    </source>
</evidence>
<accession>A0A291QSF1</accession>
<reference evidence="9 10" key="1">
    <citation type="submission" date="2017-10" db="EMBL/GenBank/DDBJ databases">
        <title>Paenichitinophaga pekingensis gen. nov., sp. nov., isolated from activated sludge.</title>
        <authorList>
            <person name="Jin D."/>
            <person name="Kong X."/>
            <person name="Deng Y."/>
            <person name="Bai Z."/>
        </authorList>
    </citation>
    <scope>NUCLEOTIDE SEQUENCE [LARGE SCALE GENOMIC DNA]</scope>
    <source>
        <strain evidence="9 10">13</strain>
    </source>
</reference>
<feature type="transmembrane region" description="Helical" evidence="6">
    <location>
        <begin position="338"/>
        <end position="365"/>
    </location>
</feature>
<dbReference type="EMBL" id="CP023777">
    <property type="protein sequence ID" value="ATL46831.1"/>
    <property type="molecule type" value="Genomic_DNA"/>
</dbReference>
<keyword evidence="2" id="KW-1003">Cell membrane</keyword>
<dbReference type="PANTHER" id="PTHR30572">
    <property type="entry name" value="MEMBRANE COMPONENT OF TRANSPORTER-RELATED"/>
    <property type="match status" value="1"/>
</dbReference>
<dbReference type="GO" id="GO:0022857">
    <property type="term" value="F:transmembrane transporter activity"/>
    <property type="evidence" value="ECO:0007669"/>
    <property type="project" value="TreeGrafter"/>
</dbReference>
<evidence type="ECO:0000256" key="2">
    <source>
        <dbReference type="ARBA" id="ARBA00022475"/>
    </source>
</evidence>
<evidence type="ECO:0000259" key="7">
    <source>
        <dbReference type="Pfam" id="PF02687"/>
    </source>
</evidence>
<gene>
    <name evidence="9" type="ORF">COR50_06355</name>
</gene>
<feature type="domain" description="MacB-like periplasmic core" evidence="8">
    <location>
        <begin position="20"/>
        <end position="250"/>
    </location>
</feature>
<feature type="transmembrane region" description="Helical" evidence="6">
    <location>
        <begin position="771"/>
        <end position="791"/>
    </location>
</feature>
<feature type="transmembrane region" description="Helical" evidence="6">
    <location>
        <begin position="431"/>
        <end position="455"/>
    </location>
</feature>